<dbReference type="AlphaFoldDB" id="A0A3M6U3S3"/>
<keyword evidence="3" id="KW-1185">Reference proteome</keyword>
<dbReference type="Proteomes" id="UP000275408">
    <property type="component" value="Unassembled WGS sequence"/>
</dbReference>
<evidence type="ECO:0000313" key="3">
    <source>
        <dbReference type="Proteomes" id="UP000275408"/>
    </source>
</evidence>
<proteinExistence type="predicted"/>
<organism evidence="2 3">
    <name type="scientific">Pocillopora damicornis</name>
    <name type="common">Cauliflower coral</name>
    <name type="synonym">Millepora damicornis</name>
    <dbReference type="NCBI Taxonomy" id="46731"/>
    <lineage>
        <taxon>Eukaryota</taxon>
        <taxon>Metazoa</taxon>
        <taxon>Cnidaria</taxon>
        <taxon>Anthozoa</taxon>
        <taxon>Hexacorallia</taxon>
        <taxon>Scleractinia</taxon>
        <taxon>Astrocoeniina</taxon>
        <taxon>Pocilloporidae</taxon>
        <taxon>Pocillopora</taxon>
    </lineage>
</organism>
<comment type="caution">
    <text evidence="2">The sequence shown here is derived from an EMBL/GenBank/DDBJ whole genome shotgun (WGS) entry which is preliminary data.</text>
</comment>
<protein>
    <submittedName>
        <fullName evidence="2">Uncharacterized protein</fullName>
    </submittedName>
</protein>
<feature type="region of interest" description="Disordered" evidence="1">
    <location>
        <begin position="1"/>
        <end position="30"/>
    </location>
</feature>
<name>A0A3M6U3S3_POCDA</name>
<sequence length="164" mass="18893">MVVVRSVHPRRPRGCESISSQGRRAPGDQQHWQATELHTLRRVKAHERTLKHTSLRLVSKQAWPITSPTSYNTDQSCLTYLKICNHGETQACKGCYPQGPIVKIRDYRHVCDIGFSYMSVLMLYQILHTNIIRIVWQTVRRIAHEILGVKGEESNDCKATKDNR</sequence>
<evidence type="ECO:0000313" key="2">
    <source>
        <dbReference type="EMBL" id="RMX48247.1"/>
    </source>
</evidence>
<dbReference type="EMBL" id="RCHS01002303">
    <property type="protein sequence ID" value="RMX48247.1"/>
    <property type="molecule type" value="Genomic_DNA"/>
</dbReference>
<reference evidence="2 3" key="1">
    <citation type="journal article" date="2018" name="Sci. Rep.">
        <title>Comparative analysis of the Pocillopora damicornis genome highlights role of immune system in coral evolution.</title>
        <authorList>
            <person name="Cunning R."/>
            <person name="Bay R.A."/>
            <person name="Gillette P."/>
            <person name="Baker A.C."/>
            <person name="Traylor-Knowles N."/>
        </authorList>
    </citation>
    <scope>NUCLEOTIDE SEQUENCE [LARGE SCALE GENOMIC DNA]</scope>
    <source>
        <strain evidence="2">RSMAS</strain>
        <tissue evidence="2">Whole animal</tissue>
    </source>
</reference>
<accession>A0A3M6U3S3</accession>
<evidence type="ECO:0000256" key="1">
    <source>
        <dbReference type="SAM" id="MobiDB-lite"/>
    </source>
</evidence>
<gene>
    <name evidence="2" type="ORF">pdam_00005455</name>
</gene>